<evidence type="ECO:0000256" key="1">
    <source>
        <dbReference type="ARBA" id="ARBA00001946"/>
    </source>
</evidence>
<dbReference type="InterPro" id="IPR000160">
    <property type="entry name" value="GGDEF_dom"/>
</dbReference>
<dbReference type="PANTHER" id="PTHR45138:SF9">
    <property type="entry name" value="DIGUANYLATE CYCLASE DGCM-RELATED"/>
    <property type="match status" value="1"/>
</dbReference>
<dbReference type="PANTHER" id="PTHR45138">
    <property type="entry name" value="REGULATORY COMPONENTS OF SENSORY TRANSDUCTION SYSTEM"/>
    <property type="match status" value="1"/>
</dbReference>
<comment type="cofactor">
    <cofactor evidence="1">
        <name>Mg(2+)</name>
        <dbReference type="ChEBI" id="CHEBI:18420"/>
    </cofactor>
</comment>
<evidence type="ECO:0000256" key="4">
    <source>
        <dbReference type="SAM" id="Phobius"/>
    </source>
</evidence>
<dbReference type="GO" id="GO:0052621">
    <property type="term" value="F:diguanylate cyclase activity"/>
    <property type="evidence" value="ECO:0007669"/>
    <property type="project" value="UniProtKB-EC"/>
</dbReference>
<dbReference type="InterPro" id="IPR050469">
    <property type="entry name" value="Diguanylate_Cyclase"/>
</dbReference>
<feature type="transmembrane region" description="Helical" evidence="4">
    <location>
        <begin position="119"/>
        <end position="136"/>
    </location>
</feature>
<protein>
    <recommendedName>
        <fullName evidence="2">diguanylate cyclase</fullName>
        <ecNumber evidence="2">2.7.7.65</ecNumber>
    </recommendedName>
</protein>
<dbReference type="InterPro" id="IPR029787">
    <property type="entry name" value="Nucleotide_cyclase"/>
</dbReference>
<feature type="transmembrane region" description="Helical" evidence="4">
    <location>
        <begin position="31"/>
        <end position="52"/>
    </location>
</feature>
<dbReference type="STRING" id="1123377.GCA_000423885_00375"/>
<dbReference type="SMART" id="SM00267">
    <property type="entry name" value="GGDEF"/>
    <property type="match status" value="1"/>
</dbReference>
<comment type="caution">
    <text evidence="6">The sequence shown here is derived from an EMBL/GenBank/DDBJ whole genome shotgun (WGS) entry which is preliminary data.</text>
</comment>
<evidence type="ECO:0000313" key="6">
    <source>
        <dbReference type="EMBL" id="TLX22217.1"/>
    </source>
</evidence>
<feature type="transmembrane region" description="Helical" evidence="4">
    <location>
        <begin position="58"/>
        <end position="82"/>
    </location>
</feature>
<dbReference type="FunFam" id="3.30.70.270:FF:000001">
    <property type="entry name" value="Diguanylate cyclase domain protein"/>
    <property type="match status" value="1"/>
</dbReference>
<dbReference type="CDD" id="cd01949">
    <property type="entry name" value="GGDEF"/>
    <property type="match status" value="1"/>
</dbReference>
<dbReference type="GO" id="GO:0043709">
    <property type="term" value="P:cell adhesion involved in single-species biofilm formation"/>
    <property type="evidence" value="ECO:0007669"/>
    <property type="project" value="TreeGrafter"/>
</dbReference>
<keyword evidence="4" id="KW-0472">Membrane</keyword>
<evidence type="ECO:0000256" key="3">
    <source>
        <dbReference type="ARBA" id="ARBA00034247"/>
    </source>
</evidence>
<dbReference type="AlphaFoldDB" id="A0A5R9PGM3"/>
<evidence type="ECO:0000313" key="7">
    <source>
        <dbReference type="Proteomes" id="UP000308508"/>
    </source>
</evidence>
<keyword evidence="4" id="KW-1133">Transmembrane helix</keyword>
<dbReference type="NCBIfam" id="TIGR00254">
    <property type="entry name" value="GGDEF"/>
    <property type="match status" value="1"/>
</dbReference>
<dbReference type="EC" id="2.7.7.65" evidence="2"/>
<keyword evidence="4" id="KW-0812">Transmembrane</keyword>
<dbReference type="Gene3D" id="3.30.70.270">
    <property type="match status" value="1"/>
</dbReference>
<dbReference type="PROSITE" id="PS50887">
    <property type="entry name" value="GGDEF"/>
    <property type="match status" value="1"/>
</dbReference>
<gene>
    <name evidence="6" type="ORF">E5S66_06820</name>
</gene>
<organism evidence="6 7">
    <name type="scientific">Thermomonas fusca</name>
    <dbReference type="NCBI Taxonomy" id="215690"/>
    <lineage>
        <taxon>Bacteria</taxon>
        <taxon>Pseudomonadati</taxon>
        <taxon>Pseudomonadota</taxon>
        <taxon>Gammaproteobacteria</taxon>
        <taxon>Lysobacterales</taxon>
        <taxon>Lysobacteraceae</taxon>
        <taxon>Thermomonas</taxon>
    </lineage>
</organism>
<dbReference type="Pfam" id="PF00990">
    <property type="entry name" value="GGDEF"/>
    <property type="match status" value="1"/>
</dbReference>
<keyword evidence="7" id="KW-1185">Reference proteome</keyword>
<dbReference type="EMBL" id="SROY01000002">
    <property type="protein sequence ID" value="TLX22217.1"/>
    <property type="molecule type" value="Genomic_DNA"/>
</dbReference>
<dbReference type="GO" id="GO:1902201">
    <property type="term" value="P:negative regulation of bacterial-type flagellum-dependent cell motility"/>
    <property type="evidence" value="ECO:0007669"/>
    <property type="project" value="TreeGrafter"/>
</dbReference>
<name>A0A5R9PGM3_9GAMM</name>
<sequence>MAPTPLAQPSQAVSRRRWLGLLASPYPRRRLLLLHWLIACVVYVGTAVLLVAGVDQGWMRFGALLGWSSFVTVVLLSGYGAIRSGWSERFADPALTQWQLSMGVIAVNWGYVICGPMRTAALFPLMVVFVFAAYGLRFRQIGWLTLFTVLCLASAVAIRQWLPAWIDSAQPPSPLQVDLYNLSMIAVVLPAFALVTARLSALRKKLRDQRAQLADALAAVERLAVSDELTGLPNRRAMLETLATNTRHARRGLLPVTIAMLDLDHFKRINDTLGHAAGDAVLVGFAELVRQLLREGDVLGRWGGEEFLLVLPGATAAQAQQVLWRVQAAVRDQLLAGQPVTFSVGVAAHRGSESAETLLSRADAALYEAKHAGRDCVAIASGESQVAADPI</sequence>
<proteinExistence type="predicted"/>
<dbReference type="Proteomes" id="UP000308508">
    <property type="component" value="Unassembled WGS sequence"/>
</dbReference>
<comment type="catalytic activity">
    <reaction evidence="3">
        <text>2 GTP = 3',3'-c-di-GMP + 2 diphosphate</text>
        <dbReference type="Rhea" id="RHEA:24898"/>
        <dbReference type="ChEBI" id="CHEBI:33019"/>
        <dbReference type="ChEBI" id="CHEBI:37565"/>
        <dbReference type="ChEBI" id="CHEBI:58805"/>
        <dbReference type="EC" id="2.7.7.65"/>
    </reaction>
</comment>
<feature type="transmembrane region" description="Helical" evidence="4">
    <location>
        <begin position="182"/>
        <end position="201"/>
    </location>
</feature>
<dbReference type="RefSeq" id="WP_138348507.1">
    <property type="nucleotide sequence ID" value="NZ_SROY01000002.1"/>
</dbReference>
<feature type="domain" description="GGDEF" evidence="5">
    <location>
        <begin position="254"/>
        <end position="382"/>
    </location>
</feature>
<reference evidence="6 7" key="1">
    <citation type="submission" date="2019-04" db="EMBL/GenBank/DDBJ databases">
        <authorList>
            <person name="Grouzdev D.S."/>
            <person name="Nazina T.N."/>
        </authorList>
    </citation>
    <scope>NUCLEOTIDE SEQUENCE [LARGE SCALE GENOMIC DNA]</scope>
    <source>
        <strain evidence="6 7">SHC 3-19</strain>
    </source>
</reference>
<evidence type="ECO:0000256" key="2">
    <source>
        <dbReference type="ARBA" id="ARBA00012528"/>
    </source>
</evidence>
<dbReference type="InterPro" id="IPR043128">
    <property type="entry name" value="Rev_trsase/Diguanyl_cyclase"/>
</dbReference>
<accession>A0A5R9PGM3</accession>
<evidence type="ECO:0000259" key="5">
    <source>
        <dbReference type="PROSITE" id="PS50887"/>
    </source>
</evidence>
<feature type="transmembrane region" description="Helical" evidence="4">
    <location>
        <begin position="143"/>
        <end position="162"/>
    </location>
</feature>
<dbReference type="GO" id="GO:0005886">
    <property type="term" value="C:plasma membrane"/>
    <property type="evidence" value="ECO:0007669"/>
    <property type="project" value="TreeGrafter"/>
</dbReference>
<dbReference type="SUPFAM" id="SSF55073">
    <property type="entry name" value="Nucleotide cyclase"/>
    <property type="match status" value="1"/>
</dbReference>